<organism evidence="1 2">
    <name type="scientific">Araneus ventricosus</name>
    <name type="common">Orbweaver spider</name>
    <name type="synonym">Epeira ventricosa</name>
    <dbReference type="NCBI Taxonomy" id="182803"/>
    <lineage>
        <taxon>Eukaryota</taxon>
        <taxon>Metazoa</taxon>
        <taxon>Ecdysozoa</taxon>
        <taxon>Arthropoda</taxon>
        <taxon>Chelicerata</taxon>
        <taxon>Arachnida</taxon>
        <taxon>Araneae</taxon>
        <taxon>Araneomorphae</taxon>
        <taxon>Entelegynae</taxon>
        <taxon>Araneoidea</taxon>
        <taxon>Araneidae</taxon>
        <taxon>Araneus</taxon>
    </lineage>
</organism>
<evidence type="ECO:0000313" key="1">
    <source>
        <dbReference type="EMBL" id="GBL92944.1"/>
    </source>
</evidence>
<accession>A0A4Y2BP26</accession>
<comment type="caution">
    <text evidence="1">The sequence shown here is derived from an EMBL/GenBank/DDBJ whole genome shotgun (WGS) entry which is preliminary data.</text>
</comment>
<dbReference type="Proteomes" id="UP000499080">
    <property type="component" value="Unassembled WGS sequence"/>
</dbReference>
<dbReference type="EMBL" id="BGPR01000090">
    <property type="protein sequence ID" value="GBL92944.1"/>
    <property type="molecule type" value="Genomic_DNA"/>
</dbReference>
<evidence type="ECO:0000313" key="2">
    <source>
        <dbReference type="Proteomes" id="UP000499080"/>
    </source>
</evidence>
<proteinExistence type="predicted"/>
<gene>
    <name evidence="1" type="ORF">AVEN_54596_1</name>
</gene>
<reference evidence="1 2" key="1">
    <citation type="journal article" date="2019" name="Sci. Rep.">
        <title>Orb-weaving spider Araneus ventricosus genome elucidates the spidroin gene catalogue.</title>
        <authorList>
            <person name="Kono N."/>
            <person name="Nakamura H."/>
            <person name="Ohtoshi R."/>
            <person name="Moran D.A.P."/>
            <person name="Shinohara A."/>
            <person name="Yoshida Y."/>
            <person name="Fujiwara M."/>
            <person name="Mori M."/>
            <person name="Tomita M."/>
            <person name="Arakawa K."/>
        </authorList>
    </citation>
    <scope>NUCLEOTIDE SEQUENCE [LARGE SCALE GENOMIC DNA]</scope>
</reference>
<dbReference type="AlphaFoldDB" id="A0A4Y2BP26"/>
<sequence length="138" mass="15871">MSGKASFDQDFFSASVPHFSILILSSQKEKMRSREARLDQNLPRATTLQDEWQSPLAEHCVPEVYVRCFCIMSFILSNSFHSMKIIGIQKTVSSPDKQPFGLYSIRWKEGLRSNHQTKHSTVESPYNAIAWFQLKNSL</sequence>
<name>A0A4Y2BP26_ARAVE</name>
<protein>
    <submittedName>
        <fullName evidence="1">Uncharacterized protein</fullName>
    </submittedName>
</protein>
<keyword evidence="2" id="KW-1185">Reference proteome</keyword>